<evidence type="ECO:0000313" key="2">
    <source>
        <dbReference type="EMBL" id="UOD49676.1"/>
    </source>
</evidence>
<dbReference type="InterPro" id="IPR030995">
    <property type="entry name" value="SoxZ"/>
</dbReference>
<protein>
    <submittedName>
        <fullName evidence="2">Thiosulfate oxidation carrier complex protein SoxZ</fullName>
    </submittedName>
</protein>
<dbReference type="InterPro" id="IPR014880">
    <property type="entry name" value="SoxZ_dom"/>
</dbReference>
<reference evidence="2 3" key="1">
    <citation type="submission" date="2020-11" db="EMBL/GenBank/DDBJ databases">
        <title>Algicoccus daihaiensis sp.nov., isolated from Daihai Lake in Inner Mongolia.</title>
        <authorList>
            <person name="Kai J."/>
        </authorList>
    </citation>
    <scope>NUCLEOTIDE SEQUENCE [LARGE SCALE GENOMIC DNA]</scope>
    <source>
        <strain evidence="3">f23</strain>
    </source>
</reference>
<feature type="domain" description="Sulphur oxidation protein SoxZ" evidence="1">
    <location>
        <begin position="7"/>
        <end position="101"/>
    </location>
</feature>
<evidence type="ECO:0000259" key="1">
    <source>
        <dbReference type="Pfam" id="PF08770"/>
    </source>
</evidence>
<dbReference type="EMBL" id="CP063982">
    <property type="protein sequence ID" value="UOD49676.1"/>
    <property type="molecule type" value="Genomic_DNA"/>
</dbReference>
<dbReference type="Gene3D" id="2.60.40.10">
    <property type="entry name" value="Immunoglobulins"/>
    <property type="match status" value="1"/>
</dbReference>
<name>A0ABY4AJ46_9BURK</name>
<dbReference type="Pfam" id="PF08770">
    <property type="entry name" value="SoxZ"/>
    <property type="match status" value="1"/>
</dbReference>
<dbReference type="Proteomes" id="UP000831607">
    <property type="component" value="Chromosome"/>
</dbReference>
<keyword evidence="3" id="KW-1185">Reference proteome</keyword>
<evidence type="ECO:0000313" key="3">
    <source>
        <dbReference type="Proteomes" id="UP000831607"/>
    </source>
</evidence>
<gene>
    <name evidence="2" type="primary">soxZ</name>
    <name evidence="2" type="ORF">DHf2319_09410</name>
</gene>
<dbReference type="NCBIfam" id="TIGR04490">
    <property type="entry name" value="SoxZ_true"/>
    <property type="match status" value="1"/>
</dbReference>
<dbReference type="InterPro" id="IPR013783">
    <property type="entry name" value="Ig-like_fold"/>
</dbReference>
<dbReference type="RefSeq" id="WP_243477910.1">
    <property type="nucleotide sequence ID" value="NZ_CP063982.1"/>
</dbReference>
<dbReference type="SUPFAM" id="SSF81296">
    <property type="entry name" value="E set domains"/>
    <property type="match status" value="1"/>
</dbReference>
<accession>A0ABY4AJ46</accession>
<sequence length="104" mass="11383">MASPMRIRATEQDGVVDVKVLMRHAMETGLRKGSDGKAIPAWYIETVEAKVGDKVVFTALFGPAVSKDPFLNFKLKGSAKKGDTIAVTWKDNKGESRTDDTQVK</sequence>
<organism evidence="2 3">
    <name type="scientific">Orrella daihaiensis</name>
    <dbReference type="NCBI Taxonomy" id="2782176"/>
    <lineage>
        <taxon>Bacteria</taxon>
        <taxon>Pseudomonadati</taxon>
        <taxon>Pseudomonadota</taxon>
        <taxon>Betaproteobacteria</taxon>
        <taxon>Burkholderiales</taxon>
        <taxon>Alcaligenaceae</taxon>
        <taxon>Orrella</taxon>
    </lineage>
</organism>
<dbReference type="InterPro" id="IPR014756">
    <property type="entry name" value="Ig_E-set"/>
</dbReference>
<proteinExistence type="predicted"/>